<dbReference type="InterPro" id="IPR011333">
    <property type="entry name" value="SKP1/BTB/POZ_sf"/>
</dbReference>
<protein>
    <recommendedName>
        <fullName evidence="1">BTB domain-containing protein</fullName>
    </recommendedName>
</protein>
<dbReference type="InterPro" id="IPR000210">
    <property type="entry name" value="BTB/POZ_dom"/>
</dbReference>
<dbReference type="CDD" id="cd18186">
    <property type="entry name" value="BTB_POZ_ZBTB_KLHL-like"/>
    <property type="match status" value="1"/>
</dbReference>
<proteinExistence type="predicted"/>
<feature type="domain" description="BTB" evidence="1">
    <location>
        <begin position="7"/>
        <end position="88"/>
    </location>
</feature>
<organism evidence="2">
    <name type="scientific">Zooxanthella nutricula</name>
    <dbReference type="NCBI Taxonomy" id="1333877"/>
    <lineage>
        <taxon>Eukaryota</taxon>
        <taxon>Sar</taxon>
        <taxon>Alveolata</taxon>
        <taxon>Dinophyceae</taxon>
        <taxon>Peridiniales</taxon>
        <taxon>Peridiniales incertae sedis</taxon>
        <taxon>Zooxanthella</taxon>
    </lineage>
</organism>
<dbReference type="EMBL" id="HBGW01088907">
    <property type="protein sequence ID" value="CAD9638537.1"/>
    <property type="molecule type" value="Transcribed_RNA"/>
</dbReference>
<dbReference type="PROSITE" id="PS50097">
    <property type="entry name" value="BTB"/>
    <property type="match status" value="1"/>
</dbReference>
<evidence type="ECO:0000259" key="1">
    <source>
        <dbReference type="PROSITE" id="PS50097"/>
    </source>
</evidence>
<dbReference type="Gene3D" id="3.30.710.10">
    <property type="entry name" value="Potassium Channel Kv1.1, Chain A"/>
    <property type="match status" value="1"/>
</dbReference>
<accession>A0A7S2VM03</accession>
<sequence length="219" mass="23923">MDPGLGTDMVFRFAGQDGASDGKSDEEFTFRGHSLIVRMVSPVFDAMLKAGMAEQQQMTVNIDAQVASKDEFQVFYNLLLPFSGSVKNAVTAANAESLFRISDFYQVKQLRAQCLRMLLMSPHTVGKLIFAHKTGLADLYATTLRGLGPVSTGDIELAKDVPQVLADVAKTLVEPAAKHRKLRDLRMRVNRLSAELDSAALPPSKKMATGVLAEVLEHL</sequence>
<dbReference type="AlphaFoldDB" id="A0A7S2VM03"/>
<gene>
    <name evidence="2" type="ORF">BRAN1462_LOCUS56359</name>
</gene>
<evidence type="ECO:0000313" key="2">
    <source>
        <dbReference type="EMBL" id="CAD9638537.1"/>
    </source>
</evidence>
<dbReference type="Pfam" id="PF00651">
    <property type="entry name" value="BTB"/>
    <property type="match status" value="1"/>
</dbReference>
<name>A0A7S2VM03_9DINO</name>
<dbReference type="SUPFAM" id="SSF54695">
    <property type="entry name" value="POZ domain"/>
    <property type="match status" value="1"/>
</dbReference>
<reference evidence="2" key="1">
    <citation type="submission" date="2021-01" db="EMBL/GenBank/DDBJ databases">
        <authorList>
            <person name="Corre E."/>
            <person name="Pelletier E."/>
            <person name="Niang G."/>
            <person name="Scheremetjew M."/>
            <person name="Finn R."/>
            <person name="Kale V."/>
            <person name="Holt S."/>
            <person name="Cochrane G."/>
            <person name="Meng A."/>
            <person name="Brown T."/>
            <person name="Cohen L."/>
        </authorList>
    </citation>
    <scope>NUCLEOTIDE SEQUENCE</scope>
    <source>
        <strain evidence="2">RCC3387</strain>
    </source>
</reference>